<dbReference type="EMBL" id="VBUK01000005">
    <property type="protein sequence ID" value="TLF44625.1"/>
    <property type="molecule type" value="Genomic_DNA"/>
</dbReference>
<comment type="caution">
    <text evidence="2">The sequence shown here is derived from an EMBL/GenBank/DDBJ whole genome shotgun (WGS) entry which is preliminary data.</text>
</comment>
<dbReference type="Proteomes" id="UP000308382">
    <property type="component" value="Unassembled WGS sequence"/>
</dbReference>
<evidence type="ECO:0000259" key="1">
    <source>
        <dbReference type="PROSITE" id="PS51186"/>
    </source>
</evidence>
<dbReference type="GO" id="GO:0016747">
    <property type="term" value="F:acyltransferase activity, transferring groups other than amino-acyl groups"/>
    <property type="evidence" value="ECO:0007669"/>
    <property type="project" value="InterPro"/>
</dbReference>
<accession>A0A5R8M558</accession>
<protein>
    <submittedName>
        <fullName evidence="2">GNAT family N-acetyltransferase</fullName>
    </submittedName>
</protein>
<keyword evidence="3" id="KW-1185">Reference proteome</keyword>
<name>A0A5R8M558_9FLAO</name>
<feature type="domain" description="N-acetyltransferase" evidence="1">
    <location>
        <begin position="2"/>
        <end position="152"/>
    </location>
</feature>
<reference evidence="2 3" key="1">
    <citation type="journal article" date="2017" name="Int. J. Syst. Evol. Microbiol.">
        <title>Maripseudobacter aurantiacus gen. nov., sp. nov., a novel member of the family Flavobacteriaceae isolated from a sedimentation basin.</title>
        <authorList>
            <person name="Chen C."/>
            <person name="Su Y."/>
            <person name="Tao T."/>
            <person name="Fu G."/>
            <person name="Zhang C."/>
            <person name="Sun C."/>
            <person name="Zhang X."/>
            <person name="Wu M."/>
        </authorList>
    </citation>
    <scope>NUCLEOTIDE SEQUENCE [LARGE SCALE GENOMIC DNA]</scope>
    <source>
        <strain evidence="3">CDA4</strain>
    </source>
</reference>
<organism evidence="2 3">
    <name type="scientific">Maribacter aurantiacus</name>
    <dbReference type="NCBI Taxonomy" id="1882343"/>
    <lineage>
        <taxon>Bacteria</taxon>
        <taxon>Pseudomonadati</taxon>
        <taxon>Bacteroidota</taxon>
        <taxon>Flavobacteriia</taxon>
        <taxon>Flavobacteriales</taxon>
        <taxon>Flavobacteriaceae</taxon>
        <taxon>Maribacter</taxon>
    </lineage>
</organism>
<dbReference type="PROSITE" id="PS51186">
    <property type="entry name" value="GNAT"/>
    <property type="match status" value="1"/>
</dbReference>
<proteinExistence type="predicted"/>
<dbReference type="SUPFAM" id="SSF55729">
    <property type="entry name" value="Acyl-CoA N-acyltransferases (Nat)"/>
    <property type="match status" value="1"/>
</dbReference>
<sequence length="152" mass="17889">MLEIIAFEPKYKDIFRDLNLAWLERFFYVEDKDHELLNDCQTHILDKGGLIFIGLWNQKPVSCYSLLKKGTGIYELGKMAVDMEYQSLKIGQRMLAHAIALGKRNQWERIELYSSTKLNPALHIYRKFGFREVILENNSPYARSDIKMELLL</sequence>
<dbReference type="Pfam" id="PF00583">
    <property type="entry name" value="Acetyltransf_1"/>
    <property type="match status" value="1"/>
</dbReference>
<dbReference type="InterPro" id="IPR000182">
    <property type="entry name" value="GNAT_dom"/>
</dbReference>
<keyword evidence="2" id="KW-0808">Transferase</keyword>
<gene>
    <name evidence="2" type="ORF">FEK29_10300</name>
</gene>
<evidence type="ECO:0000313" key="2">
    <source>
        <dbReference type="EMBL" id="TLF44625.1"/>
    </source>
</evidence>
<dbReference type="OrthoDB" id="1431064at2"/>
<dbReference type="RefSeq" id="WP_138258353.1">
    <property type="nucleotide sequence ID" value="NZ_VBUK01000005.1"/>
</dbReference>
<dbReference type="Gene3D" id="3.40.630.30">
    <property type="match status" value="1"/>
</dbReference>
<evidence type="ECO:0000313" key="3">
    <source>
        <dbReference type="Proteomes" id="UP000308382"/>
    </source>
</evidence>
<dbReference type="CDD" id="cd04301">
    <property type="entry name" value="NAT_SF"/>
    <property type="match status" value="1"/>
</dbReference>
<dbReference type="AlphaFoldDB" id="A0A5R8M558"/>
<dbReference type="InterPro" id="IPR016181">
    <property type="entry name" value="Acyl_CoA_acyltransferase"/>
</dbReference>